<comment type="caution">
    <text evidence="7">The sequence shown here is derived from an EMBL/GenBank/DDBJ whole genome shotgun (WGS) entry which is preliminary data.</text>
</comment>
<feature type="transmembrane region" description="Helical" evidence="5">
    <location>
        <begin position="395"/>
        <end position="419"/>
    </location>
</feature>
<name>A0ABR3ZXK4_9LECA</name>
<dbReference type="InterPro" id="IPR058257">
    <property type="entry name" value="CorA-like_dom"/>
</dbReference>
<dbReference type="Gene3D" id="1.20.58.340">
    <property type="entry name" value="Magnesium transport protein CorA, transmembrane region"/>
    <property type="match status" value="1"/>
</dbReference>
<dbReference type="EMBL" id="JBEFKJ010000042">
    <property type="protein sequence ID" value="KAL2037249.1"/>
    <property type="molecule type" value="Genomic_DNA"/>
</dbReference>
<gene>
    <name evidence="7" type="ORF">N7G274_009938</name>
</gene>
<sequence length="471" mass="53277">MLDSEDRVREHSNASDDVPSAIRTYYSLISVVDDAWSQLASLKVFASANSTTVLDLIDITFESSQQRKRIVRTFNSSNEFEHYLSRSSIERGVRFISICQRNSWANLNICQSMLEAVVRKHSVMPEFLETIRCFQDRTCNVEEAFGGSSWKRCTLNRKELTLVLKYPEHNGRIDGADPWSMRQTGIYQSYDTTNKTSVCVLLNPKENTAAENRMKNIFDAEDGLSDANGQPPVLGLVVLSTYLNNWRRYMAYYEKEELRISGTVISAVIDEKLHFSHSTLSQLRRLEARLLLLPPMFQATTQAILNLEAYTDALHFNSNVSVGNYKSTKEALQNYNNTTAAYSQNAVFILNKVRGTGQLLSDTLNLKHQQNAELISANMLALNNMAAKDSATIRVITVVTLVFLPAQFVATLFGMQFFSTNALGKLIVSSSSIWIFFAVAIPFTLVTFGYWKWMEREQRLGAGLQVLEVKH</sequence>
<feature type="transmembrane region" description="Helical" evidence="5">
    <location>
        <begin position="431"/>
        <end position="451"/>
    </location>
</feature>
<reference evidence="7 8" key="1">
    <citation type="submission" date="2024-09" db="EMBL/GenBank/DDBJ databases">
        <title>Rethinking Asexuality: The Enigmatic Case of Functional Sexual Genes in Lepraria (Stereocaulaceae).</title>
        <authorList>
            <person name="Doellman M."/>
            <person name="Sun Y."/>
            <person name="Barcenas-Pena A."/>
            <person name="Lumbsch H.T."/>
            <person name="Grewe F."/>
        </authorList>
    </citation>
    <scope>NUCLEOTIDE SEQUENCE [LARGE SCALE GENOMIC DNA]</scope>
    <source>
        <strain evidence="7 8">Mercado 3170</strain>
    </source>
</reference>
<feature type="domain" description="CorA-like transporter" evidence="6">
    <location>
        <begin position="43"/>
        <end position="146"/>
    </location>
</feature>
<organism evidence="7 8">
    <name type="scientific">Stereocaulon virgatum</name>
    <dbReference type="NCBI Taxonomy" id="373712"/>
    <lineage>
        <taxon>Eukaryota</taxon>
        <taxon>Fungi</taxon>
        <taxon>Dikarya</taxon>
        <taxon>Ascomycota</taxon>
        <taxon>Pezizomycotina</taxon>
        <taxon>Lecanoromycetes</taxon>
        <taxon>OSLEUM clade</taxon>
        <taxon>Lecanoromycetidae</taxon>
        <taxon>Lecanorales</taxon>
        <taxon>Lecanorineae</taxon>
        <taxon>Stereocaulaceae</taxon>
        <taxon>Stereocaulon</taxon>
    </lineage>
</organism>
<protein>
    <recommendedName>
        <fullName evidence="6">CorA-like transporter domain-containing protein</fullName>
    </recommendedName>
</protein>
<dbReference type="Proteomes" id="UP001590950">
    <property type="component" value="Unassembled WGS sequence"/>
</dbReference>
<comment type="subcellular location">
    <subcellularLocation>
        <location evidence="1">Membrane</location>
        <topology evidence="1">Multi-pass membrane protein</topology>
    </subcellularLocation>
</comment>
<keyword evidence="3 5" id="KW-1133">Transmembrane helix</keyword>
<evidence type="ECO:0000256" key="5">
    <source>
        <dbReference type="SAM" id="Phobius"/>
    </source>
</evidence>
<dbReference type="InterPro" id="IPR045863">
    <property type="entry name" value="CorA_TM1_TM2"/>
</dbReference>
<evidence type="ECO:0000259" key="6">
    <source>
        <dbReference type="Pfam" id="PF26616"/>
    </source>
</evidence>
<keyword evidence="4 5" id="KW-0472">Membrane</keyword>
<proteinExistence type="predicted"/>
<evidence type="ECO:0000313" key="7">
    <source>
        <dbReference type="EMBL" id="KAL2037249.1"/>
    </source>
</evidence>
<evidence type="ECO:0000313" key="8">
    <source>
        <dbReference type="Proteomes" id="UP001590950"/>
    </source>
</evidence>
<accession>A0ABR3ZXK4</accession>
<dbReference type="SUPFAM" id="SSF144083">
    <property type="entry name" value="Magnesium transport protein CorA, transmembrane region"/>
    <property type="match status" value="1"/>
</dbReference>
<evidence type="ECO:0000256" key="2">
    <source>
        <dbReference type="ARBA" id="ARBA00022692"/>
    </source>
</evidence>
<evidence type="ECO:0000256" key="1">
    <source>
        <dbReference type="ARBA" id="ARBA00004141"/>
    </source>
</evidence>
<keyword evidence="2 5" id="KW-0812">Transmembrane</keyword>
<keyword evidence="8" id="KW-1185">Reference proteome</keyword>
<evidence type="ECO:0000256" key="3">
    <source>
        <dbReference type="ARBA" id="ARBA00022989"/>
    </source>
</evidence>
<evidence type="ECO:0000256" key="4">
    <source>
        <dbReference type="ARBA" id="ARBA00023136"/>
    </source>
</evidence>
<dbReference type="Pfam" id="PF26616">
    <property type="entry name" value="CorA-like"/>
    <property type="match status" value="1"/>
</dbReference>